<dbReference type="PaxDb" id="121845-A0A1S4E7Y4"/>
<feature type="coiled-coil region" evidence="1">
    <location>
        <begin position="49"/>
        <end position="107"/>
    </location>
</feature>
<evidence type="ECO:0000313" key="3">
    <source>
        <dbReference type="RefSeq" id="XP_017298313.1"/>
    </source>
</evidence>
<name>A0A1S4E7Y4_DIACI</name>
<gene>
    <name evidence="3" type="primary">LOC103506335</name>
</gene>
<accession>A0A1S4E7Y4</accession>
<reference evidence="3" key="1">
    <citation type="submission" date="2025-08" db="UniProtKB">
        <authorList>
            <consortium name="RefSeq"/>
        </authorList>
    </citation>
    <scope>IDENTIFICATION</scope>
</reference>
<dbReference type="AlphaFoldDB" id="A0A1S4E7Y4"/>
<keyword evidence="2" id="KW-1185">Reference proteome</keyword>
<dbReference type="RefSeq" id="XP_017298313.1">
    <property type="nucleotide sequence ID" value="XM_017442824.2"/>
</dbReference>
<evidence type="ECO:0000313" key="2">
    <source>
        <dbReference type="Proteomes" id="UP000079169"/>
    </source>
</evidence>
<dbReference type="GeneID" id="103506335"/>
<protein>
    <submittedName>
        <fullName evidence="3">Uncharacterized protein LOC103506335</fullName>
    </submittedName>
</protein>
<dbReference type="Proteomes" id="UP000079169">
    <property type="component" value="Unplaced"/>
</dbReference>
<sequence>MSKSYLLEDDLAFLKDLHHVKLKSTESDILNQLSELKNQNVSIGNLGGNFNCELEREKLEAEKADCERLKQLVNDGTCELDAAEKQLQQLENSQEELKLDLKYLGTQVVNRQQELSKLKSQRRPGSRDKRKLQLLSNLLKVYENLLKIKLCDSSHVADKPKNLVYGFIYNNSNTYVKNFCLPLTGDAWHLLTPAARLSWSVDCSDDENEDQGLKSKVNK</sequence>
<evidence type="ECO:0000256" key="1">
    <source>
        <dbReference type="SAM" id="Coils"/>
    </source>
</evidence>
<dbReference type="KEGG" id="dci:103506335"/>
<proteinExistence type="predicted"/>
<keyword evidence="1" id="KW-0175">Coiled coil</keyword>
<organism evidence="2 3">
    <name type="scientific">Diaphorina citri</name>
    <name type="common">Asian citrus psyllid</name>
    <dbReference type="NCBI Taxonomy" id="121845"/>
    <lineage>
        <taxon>Eukaryota</taxon>
        <taxon>Metazoa</taxon>
        <taxon>Ecdysozoa</taxon>
        <taxon>Arthropoda</taxon>
        <taxon>Hexapoda</taxon>
        <taxon>Insecta</taxon>
        <taxon>Pterygota</taxon>
        <taxon>Neoptera</taxon>
        <taxon>Paraneoptera</taxon>
        <taxon>Hemiptera</taxon>
        <taxon>Sternorrhyncha</taxon>
        <taxon>Psylloidea</taxon>
        <taxon>Psyllidae</taxon>
        <taxon>Diaphorininae</taxon>
        <taxon>Diaphorina</taxon>
    </lineage>
</organism>